<sequence length="295" mass="31970">MAPSKTIAIIGATGIQGSSVTNVFLALPGWTVRCITRRATSDKAKALAALGAEVVQADLADVESLSRAFHGVNAIFVNTDFGELLTTALAAGNDQTTSFQIAHNTELRNANNAAVAASKIPGLERYELPELAKKVSFIYIGVYNTNPFLYPQRNPQDGKYSLVLPAPKSTRLQIIDVARSTGHYVRALVEDEEPGTKLFAYEDDLNIAEIIDVWSKVSGEEAQHVQMSIQSIHEISGVPIGFLEAAAYLTEYSYTAGLEDAITPDKLKNKIQVPGYEEFLVSEGREKLLGQDPKA</sequence>
<dbReference type="EMBL" id="JAZAVJ010000021">
    <property type="protein sequence ID" value="KAK7421618.1"/>
    <property type="molecule type" value="Genomic_DNA"/>
</dbReference>
<protein>
    <recommendedName>
        <fullName evidence="3">NmrA-like domain-containing protein</fullName>
    </recommendedName>
</protein>
<organism evidence="4 5">
    <name type="scientific">Neonectria punicea</name>
    <dbReference type="NCBI Taxonomy" id="979145"/>
    <lineage>
        <taxon>Eukaryota</taxon>
        <taxon>Fungi</taxon>
        <taxon>Dikarya</taxon>
        <taxon>Ascomycota</taxon>
        <taxon>Pezizomycotina</taxon>
        <taxon>Sordariomycetes</taxon>
        <taxon>Hypocreomycetidae</taxon>
        <taxon>Hypocreales</taxon>
        <taxon>Nectriaceae</taxon>
        <taxon>Neonectria</taxon>
    </lineage>
</organism>
<dbReference type="InterPro" id="IPR008030">
    <property type="entry name" value="NmrA-like"/>
</dbReference>
<proteinExistence type="inferred from homology"/>
<evidence type="ECO:0000313" key="4">
    <source>
        <dbReference type="EMBL" id="KAK7421618.1"/>
    </source>
</evidence>
<dbReference type="Proteomes" id="UP001498476">
    <property type="component" value="Unassembled WGS sequence"/>
</dbReference>
<evidence type="ECO:0000259" key="3">
    <source>
        <dbReference type="Pfam" id="PF05368"/>
    </source>
</evidence>
<accession>A0ABR1HK85</accession>
<name>A0ABR1HK85_9HYPO</name>
<evidence type="ECO:0000313" key="5">
    <source>
        <dbReference type="Proteomes" id="UP001498476"/>
    </source>
</evidence>
<feature type="domain" description="NmrA-like" evidence="3">
    <location>
        <begin position="4"/>
        <end position="279"/>
    </location>
</feature>
<evidence type="ECO:0000256" key="2">
    <source>
        <dbReference type="ARBA" id="ARBA00022857"/>
    </source>
</evidence>
<dbReference type="InterPro" id="IPR036291">
    <property type="entry name" value="NAD(P)-bd_dom_sf"/>
</dbReference>
<dbReference type="InterPro" id="IPR051164">
    <property type="entry name" value="NmrA-like_oxidored"/>
</dbReference>
<dbReference type="SUPFAM" id="SSF51735">
    <property type="entry name" value="NAD(P)-binding Rossmann-fold domains"/>
    <property type="match status" value="1"/>
</dbReference>
<gene>
    <name evidence="4" type="ORF">QQX98_002085</name>
</gene>
<keyword evidence="5" id="KW-1185">Reference proteome</keyword>
<dbReference type="Gene3D" id="3.40.50.720">
    <property type="entry name" value="NAD(P)-binding Rossmann-like Domain"/>
    <property type="match status" value="1"/>
</dbReference>
<dbReference type="PANTHER" id="PTHR42748">
    <property type="entry name" value="NITROGEN METABOLITE REPRESSION PROTEIN NMRA FAMILY MEMBER"/>
    <property type="match status" value="1"/>
</dbReference>
<evidence type="ECO:0000256" key="1">
    <source>
        <dbReference type="ARBA" id="ARBA00006328"/>
    </source>
</evidence>
<dbReference type="Pfam" id="PF05368">
    <property type="entry name" value="NmrA"/>
    <property type="match status" value="1"/>
</dbReference>
<dbReference type="PANTHER" id="PTHR42748:SF29">
    <property type="entry name" value="NMRA-LIKE DOMAIN-CONTAINING PROTEIN"/>
    <property type="match status" value="1"/>
</dbReference>
<reference evidence="4 5" key="1">
    <citation type="journal article" date="2025" name="Microbiol. Resour. Announc.">
        <title>Draft genome sequences for Neonectria magnoliae and Neonectria punicea, canker pathogens of Liriodendron tulipifera and Acer saccharum in West Virginia.</title>
        <authorList>
            <person name="Petronek H.M."/>
            <person name="Kasson M.T."/>
            <person name="Metheny A.M."/>
            <person name="Stauder C.M."/>
            <person name="Lovett B."/>
            <person name="Lynch S.C."/>
            <person name="Garnas J.R."/>
            <person name="Kasson L.R."/>
            <person name="Stajich J.E."/>
        </authorList>
    </citation>
    <scope>NUCLEOTIDE SEQUENCE [LARGE SCALE GENOMIC DNA]</scope>
    <source>
        <strain evidence="4 5">NRRL 64653</strain>
    </source>
</reference>
<comment type="caution">
    <text evidence="4">The sequence shown here is derived from an EMBL/GenBank/DDBJ whole genome shotgun (WGS) entry which is preliminary data.</text>
</comment>
<comment type="similarity">
    <text evidence="1">Belongs to the NmrA-type oxidoreductase family.</text>
</comment>
<keyword evidence="2" id="KW-0521">NADP</keyword>